<feature type="chain" id="PRO_5004794529" evidence="1">
    <location>
        <begin position="32"/>
        <end position="142"/>
    </location>
</feature>
<gene>
    <name evidence="2" type="ORF">J421_6254</name>
</gene>
<protein>
    <submittedName>
        <fullName evidence="2">Uncharacterized protein</fullName>
    </submittedName>
</protein>
<dbReference type="eggNOG" id="ENOG502ZIEG">
    <property type="taxonomic scope" value="Bacteria"/>
</dbReference>
<keyword evidence="3" id="KW-1185">Reference proteome</keyword>
<dbReference type="RefSeq" id="WP_104023563.1">
    <property type="nucleotide sequence ID" value="NZ_CP007130.1"/>
</dbReference>
<accession>W0RS41</accession>
<feature type="signal peptide" evidence="1">
    <location>
        <begin position="1"/>
        <end position="31"/>
    </location>
</feature>
<evidence type="ECO:0000256" key="1">
    <source>
        <dbReference type="SAM" id="SignalP"/>
    </source>
</evidence>
<organism evidence="2 3">
    <name type="scientific">Gemmatirosa kalamazoonensis</name>
    <dbReference type="NCBI Taxonomy" id="861299"/>
    <lineage>
        <taxon>Bacteria</taxon>
        <taxon>Pseudomonadati</taxon>
        <taxon>Gemmatimonadota</taxon>
        <taxon>Gemmatimonadia</taxon>
        <taxon>Gemmatimonadales</taxon>
        <taxon>Gemmatimonadaceae</taxon>
        <taxon>Gemmatirosa</taxon>
    </lineage>
</organism>
<dbReference type="HOGENOM" id="CLU_1813021_0_0_0"/>
<keyword evidence="1" id="KW-0732">Signal</keyword>
<geneLocation type="plasmid" evidence="2 3">
    <name>2</name>
</geneLocation>
<dbReference type="Proteomes" id="UP000019151">
    <property type="component" value="Plasmid 2"/>
</dbReference>
<evidence type="ECO:0000313" key="3">
    <source>
        <dbReference type="Proteomes" id="UP000019151"/>
    </source>
</evidence>
<sequence length="142" mass="14477">MTGTPRSGRRPAPTTILVVAALAATVATTSACRDDAPTTVFPSDASLVGTWTGGIMRSIDDVAVNFSMVLKADSTASVVVQNSNPNCPATGPWTVSNGRLTVSTHGCNGIGATFTAPVTVGRMTGTWSADTKESGTFAVTKQ</sequence>
<dbReference type="KEGG" id="gba:J421_6254"/>
<proteinExistence type="predicted"/>
<name>W0RS41_9BACT</name>
<keyword evidence="2" id="KW-0614">Plasmid</keyword>
<reference evidence="2 3" key="1">
    <citation type="journal article" date="2014" name="Genome Announc.">
        <title>Genome Sequence and Methylome of Soil Bacterium Gemmatirosa kalamazoonensis KBS708T, a Member of the Rarely Cultivated Gemmatimonadetes Phylum.</title>
        <authorList>
            <person name="Debruyn J.M."/>
            <person name="Radosevich M."/>
            <person name="Wommack K.E."/>
            <person name="Polson S.W."/>
            <person name="Hauser L.J."/>
            <person name="Fawaz M.N."/>
            <person name="Korlach J."/>
            <person name="Tsai Y.C."/>
        </authorList>
    </citation>
    <scope>NUCLEOTIDE SEQUENCE [LARGE SCALE GENOMIC DNA]</scope>
    <source>
        <strain evidence="2 3">KBS708</strain>
        <plasmid evidence="3">Plasmid 2</plasmid>
    </source>
</reference>
<dbReference type="AlphaFoldDB" id="W0RS41"/>
<dbReference type="InParanoid" id="W0RS41"/>
<dbReference type="EMBL" id="CP007130">
    <property type="protein sequence ID" value="AHG93789.1"/>
    <property type="molecule type" value="Genomic_DNA"/>
</dbReference>
<dbReference type="PROSITE" id="PS51257">
    <property type="entry name" value="PROKAR_LIPOPROTEIN"/>
    <property type="match status" value="1"/>
</dbReference>
<evidence type="ECO:0000313" key="2">
    <source>
        <dbReference type="EMBL" id="AHG93789.1"/>
    </source>
</evidence>